<keyword evidence="4" id="KW-1003">Cell membrane</keyword>
<name>A0A5C6RL90_9BACT</name>
<dbReference type="Proteomes" id="UP000321580">
    <property type="component" value="Unassembled WGS sequence"/>
</dbReference>
<dbReference type="EMBL" id="VOOR01000020">
    <property type="protein sequence ID" value="TXB62997.1"/>
    <property type="molecule type" value="Genomic_DNA"/>
</dbReference>
<comment type="similarity">
    <text evidence="2">Belongs to the autoinducer-2 exporter (AI-2E) (TC 2.A.86) family.</text>
</comment>
<keyword evidence="6 8" id="KW-1133">Transmembrane helix</keyword>
<dbReference type="Pfam" id="PF01594">
    <property type="entry name" value="AI-2E_transport"/>
    <property type="match status" value="1"/>
</dbReference>
<feature type="transmembrane region" description="Helical" evidence="8">
    <location>
        <begin position="70"/>
        <end position="93"/>
    </location>
</feature>
<evidence type="ECO:0000256" key="6">
    <source>
        <dbReference type="ARBA" id="ARBA00022989"/>
    </source>
</evidence>
<comment type="subcellular location">
    <subcellularLocation>
        <location evidence="1">Cell membrane</location>
        <topology evidence="1">Multi-pass membrane protein</topology>
    </subcellularLocation>
</comment>
<dbReference type="InterPro" id="IPR002549">
    <property type="entry name" value="AI-2E-like"/>
</dbReference>
<reference evidence="9 10" key="1">
    <citation type="submission" date="2019-08" db="EMBL/GenBank/DDBJ databases">
        <title>Genome of Phaeodactylibacter luteus.</title>
        <authorList>
            <person name="Bowman J.P."/>
        </authorList>
    </citation>
    <scope>NUCLEOTIDE SEQUENCE [LARGE SCALE GENOMIC DNA]</scope>
    <source>
        <strain evidence="9 10">KCTC 42180</strain>
    </source>
</reference>
<dbReference type="AlphaFoldDB" id="A0A5C6RL90"/>
<dbReference type="PANTHER" id="PTHR21716:SF53">
    <property type="entry name" value="PERMEASE PERM-RELATED"/>
    <property type="match status" value="1"/>
</dbReference>
<protein>
    <submittedName>
        <fullName evidence="9">AI-2E family transporter</fullName>
    </submittedName>
</protein>
<evidence type="ECO:0000256" key="7">
    <source>
        <dbReference type="ARBA" id="ARBA00023136"/>
    </source>
</evidence>
<gene>
    <name evidence="9" type="ORF">FRY97_10840</name>
</gene>
<feature type="transmembrane region" description="Helical" evidence="8">
    <location>
        <begin position="37"/>
        <end position="58"/>
    </location>
</feature>
<dbReference type="GO" id="GO:0005886">
    <property type="term" value="C:plasma membrane"/>
    <property type="evidence" value="ECO:0007669"/>
    <property type="project" value="UniProtKB-SubCell"/>
</dbReference>
<feature type="transmembrane region" description="Helical" evidence="8">
    <location>
        <begin position="152"/>
        <end position="184"/>
    </location>
</feature>
<keyword evidence="7 8" id="KW-0472">Membrane</keyword>
<accession>A0A5C6RL90</accession>
<evidence type="ECO:0000256" key="2">
    <source>
        <dbReference type="ARBA" id="ARBA00009773"/>
    </source>
</evidence>
<keyword evidence="3" id="KW-0813">Transport</keyword>
<evidence type="ECO:0000313" key="9">
    <source>
        <dbReference type="EMBL" id="TXB62997.1"/>
    </source>
</evidence>
<evidence type="ECO:0000256" key="3">
    <source>
        <dbReference type="ARBA" id="ARBA00022448"/>
    </source>
</evidence>
<feature type="transmembrane region" description="Helical" evidence="8">
    <location>
        <begin position="320"/>
        <end position="348"/>
    </location>
</feature>
<evidence type="ECO:0000256" key="4">
    <source>
        <dbReference type="ARBA" id="ARBA00022475"/>
    </source>
</evidence>
<feature type="transmembrane region" description="Helical" evidence="8">
    <location>
        <begin position="14"/>
        <end position="31"/>
    </location>
</feature>
<feature type="transmembrane region" description="Helical" evidence="8">
    <location>
        <begin position="222"/>
        <end position="239"/>
    </location>
</feature>
<feature type="transmembrane region" description="Helical" evidence="8">
    <location>
        <begin position="245"/>
        <end position="271"/>
    </location>
</feature>
<evidence type="ECO:0000256" key="8">
    <source>
        <dbReference type="SAM" id="Phobius"/>
    </source>
</evidence>
<feature type="transmembrane region" description="Helical" evidence="8">
    <location>
        <begin position="283"/>
        <end position="300"/>
    </location>
</feature>
<dbReference type="OrthoDB" id="1010875at2"/>
<evidence type="ECO:0000256" key="5">
    <source>
        <dbReference type="ARBA" id="ARBA00022692"/>
    </source>
</evidence>
<sequence>MPELPTSKWTLDRIINILLYLGGIVLFLALLDYLSPYLTSFFVALLVAYILEPIVSFFQTRLKLKRRWLAVIATFLLIFGSLSLLLAITLPAVSSEFSKLQGLMEESPLLHIEDLLPEGLQEEIEAYLYSEEVKELLTEENLAGYGTKLLSYIWGALSSAMGLVLGLFSLITFFLYLVFIMLFYDDFSKNWKRSIPPAYRQGAVTLIQDVEAGMQVYFRGQALVVFWVCILFATGFKIIGLPLGILLGIVVGLLNFVPYLQTLGLLPGLLLAGAQALETGQEFWLCATLVLVVFAVVQGIQEVLLVPRILGNATGLNPAVILLALSVWGGLFGIIGMIIALPMTTLLIKYYQRFVLKEG</sequence>
<keyword evidence="10" id="KW-1185">Reference proteome</keyword>
<dbReference type="GO" id="GO:0055085">
    <property type="term" value="P:transmembrane transport"/>
    <property type="evidence" value="ECO:0007669"/>
    <property type="project" value="TreeGrafter"/>
</dbReference>
<keyword evidence="5 8" id="KW-0812">Transmembrane</keyword>
<comment type="caution">
    <text evidence="9">The sequence shown here is derived from an EMBL/GenBank/DDBJ whole genome shotgun (WGS) entry which is preliminary data.</text>
</comment>
<organism evidence="9 10">
    <name type="scientific">Phaeodactylibacter luteus</name>
    <dbReference type="NCBI Taxonomy" id="1564516"/>
    <lineage>
        <taxon>Bacteria</taxon>
        <taxon>Pseudomonadati</taxon>
        <taxon>Bacteroidota</taxon>
        <taxon>Saprospiria</taxon>
        <taxon>Saprospirales</taxon>
        <taxon>Haliscomenobacteraceae</taxon>
        <taxon>Phaeodactylibacter</taxon>
    </lineage>
</organism>
<proteinExistence type="inferred from homology"/>
<dbReference type="PANTHER" id="PTHR21716">
    <property type="entry name" value="TRANSMEMBRANE PROTEIN"/>
    <property type="match status" value="1"/>
</dbReference>
<evidence type="ECO:0000256" key="1">
    <source>
        <dbReference type="ARBA" id="ARBA00004651"/>
    </source>
</evidence>
<evidence type="ECO:0000313" key="10">
    <source>
        <dbReference type="Proteomes" id="UP000321580"/>
    </source>
</evidence>
<dbReference type="RefSeq" id="WP_147167552.1">
    <property type="nucleotide sequence ID" value="NZ_VOOR01000020.1"/>
</dbReference>